<dbReference type="PANTHER" id="PTHR31956">
    <property type="entry name" value="NON-SPECIFIC PHOSPHOLIPASE C4-RELATED"/>
    <property type="match status" value="1"/>
</dbReference>
<name>A0A0C9UNS0_SPHS4</name>
<keyword evidence="3" id="KW-1185">Reference proteome</keyword>
<gene>
    <name evidence="2" type="ORF">M422DRAFT_187036</name>
</gene>
<evidence type="ECO:0000313" key="2">
    <source>
        <dbReference type="EMBL" id="KIJ30527.1"/>
    </source>
</evidence>
<dbReference type="OrthoDB" id="5135119at2759"/>
<dbReference type="HOGENOM" id="CLU_027977_2_0_1"/>
<dbReference type="InterPro" id="IPR007312">
    <property type="entry name" value="Phosphoesterase"/>
</dbReference>
<evidence type="ECO:0000256" key="1">
    <source>
        <dbReference type="ARBA" id="ARBA00022801"/>
    </source>
</evidence>
<organism evidence="2 3">
    <name type="scientific">Sphaerobolus stellatus (strain SS14)</name>
    <dbReference type="NCBI Taxonomy" id="990650"/>
    <lineage>
        <taxon>Eukaryota</taxon>
        <taxon>Fungi</taxon>
        <taxon>Dikarya</taxon>
        <taxon>Basidiomycota</taxon>
        <taxon>Agaricomycotina</taxon>
        <taxon>Agaricomycetes</taxon>
        <taxon>Phallomycetidae</taxon>
        <taxon>Geastrales</taxon>
        <taxon>Sphaerobolaceae</taxon>
        <taxon>Sphaerobolus</taxon>
    </lineage>
</organism>
<dbReference type="GO" id="GO:0009395">
    <property type="term" value="P:phospholipid catabolic process"/>
    <property type="evidence" value="ECO:0007669"/>
    <property type="project" value="TreeGrafter"/>
</dbReference>
<dbReference type="AlphaFoldDB" id="A0A0C9UNS0"/>
<sequence>RFVPPSTSPFLPSDNYVGKSNTTLPHTNLVKGKAFDRFIQIWFENTNFETANSTAIFRTLAQQGVLLTHYYAATHPSQPNYVAAAGGDFFGLADDDFHAIPSNVSTIVDLLEERKISWASYQESLPTDGFTGYNYASKDYITPGSNDTYTYYWRKHSPTIIYDSVATVERRRMLHRNLNDFVADLAANSLPQWMMITPNIVNDGHDTDVDFAGEWLKYWLVPMLKDARFNNPRTLVVLTFDENSTFSVNNRVFTLLLGGAVPSKLRGTVDSMYYTHYSTLSTVQSNWELGCLGRQDTNRTVSNVFSFVASQTGYENEVVREIPLTNLTGVTPGPLNPDLPTTWPAPNLKAKCAGGGKVFVS</sequence>
<dbReference type="Gene3D" id="3.40.720.10">
    <property type="entry name" value="Alkaline Phosphatase, subunit A"/>
    <property type="match status" value="1"/>
</dbReference>
<accession>A0A0C9UNS0</accession>
<reference evidence="2 3" key="1">
    <citation type="submission" date="2014-06" db="EMBL/GenBank/DDBJ databases">
        <title>Evolutionary Origins and Diversification of the Mycorrhizal Mutualists.</title>
        <authorList>
            <consortium name="DOE Joint Genome Institute"/>
            <consortium name="Mycorrhizal Genomics Consortium"/>
            <person name="Kohler A."/>
            <person name="Kuo A."/>
            <person name="Nagy L.G."/>
            <person name="Floudas D."/>
            <person name="Copeland A."/>
            <person name="Barry K.W."/>
            <person name="Cichocki N."/>
            <person name="Veneault-Fourrey C."/>
            <person name="LaButti K."/>
            <person name="Lindquist E.A."/>
            <person name="Lipzen A."/>
            <person name="Lundell T."/>
            <person name="Morin E."/>
            <person name="Murat C."/>
            <person name="Riley R."/>
            <person name="Ohm R."/>
            <person name="Sun H."/>
            <person name="Tunlid A."/>
            <person name="Henrissat B."/>
            <person name="Grigoriev I.V."/>
            <person name="Hibbett D.S."/>
            <person name="Martin F."/>
        </authorList>
    </citation>
    <scope>NUCLEOTIDE SEQUENCE [LARGE SCALE GENOMIC DNA]</scope>
    <source>
        <strain evidence="2 3">SS14</strain>
    </source>
</reference>
<feature type="non-terminal residue" evidence="2">
    <location>
        <position position="1"/>
    </location>
</feature>
<evidence type="ECO:0008006" key="4">
    <source>
        <dbReference type="Google" id="ProtNLM"/>
    </source>
</evidence>
<dbReference type="Pfam" id="PF04185">
    <property type="entry name" value="Phosphoesterase"/>
    <property type="match status" value="1"/>
</dbReference>
<proteinExistence type="predicted"/>
<dbReference type="Proteomes" id="UP000054279">
    <property type="component" value="Unassembled WGS sequence"/>
</dbReference>
<dbReference type="PANTHER" id="PTHR31956:SF8">
    <property type="entry name" value="ACID PHOSPHATASE PHOA (AFU_ORTHOLOGUE AFUA_1G03570)"/>
    <property type="match status" value="1"/>
</dbReference>
<dbReference type="EMBL" id="KN837260">
    <property type="protein sequence ID" value="KIJ30527.1"/>
    <property type="molecule type" value="Genomic_DNA"/>
</dbReference>
<evidence type="ECO:0000313" key="3">
    <source>
        <dbReference type="Proteomes" id="UP000054279"/>
    </source>
</evidence>
<dbReference type="InterPro" id="IPR017850">
    <property type="entry name" value="Alkaline_phosphatase_core_sf"/>
</dbReference>
<keyword evidence="1" id="KW-0378">Hydrolase</keyword>
<protein>
    <recommendedName>
        <fullName evidence="4">Acid phosphatase</fullName>
    </recommendedName>
</protein>
<dbReference type="GO" id="GO:0016788">
    <property type="term" value="F:hydrolase activity, acting on ester bonds"/>
    <property type="evidence" value="ECO:0007669"/>
    <property type="project" value="InterPro"/>
</dbReference>